<keyword evidence="1" id="KW-0812">Transmembrane</keyword>
<evidence type="ECO:0000313" key="2">
    <source>
        <dbReference type="EMBL" id="MDF0589750.1"/>
    </source>
</evidence>
<dbReference type="PANTHER" id="PTHR40031">
    <property type="entry name" value="HYPOTHETICAL MEMBRANE SPANNING PROTEIN"/>
    <property type="match status" value="1"/>
</dbReference>
<evidence type="ECO:0000256" key="1">
    <source>
        <dbReference type="SAM" id="Phobius"/>
    </source>
</evidence>
<reference evidence="2 3" key="1">
    <citation type="submission" date="2023-03" db="EMBL/GenBank/DDBJ databases">
        <title>WGS of Methanotrichaceae archaeon Mx.</title>
        <authorList>
            <person name="Sorokin D.Y."/>
            <person name="Merkel A.Y."/>
        </authorList>
    </citation>
    <scope>NUCLEOTIDE SEQUENCE [LARGE SCALE GENOMIC DNA]</scope>
    <source>
        <strain evidence="2 3">Mx</strain>
    </source>
</reference>
<feature type="transmembrane region" description="Helical" evidence="1">
    <location>
        <begin position="99"/>
        <end position="116"/>
    </location>
</feature>
<keyword evidence="1" id="KW-0472">Membrane</keyword>
<gene>
    <name evidence="2" type="ORF">P0O15_00965</name>
</gene>
<keyword evidence="1" id="KW-1133">Transmembrane helix</keyword>
<organism evidence="2 3">
    <name type="scientific">Candidatus Methanocrinis natronophilus</name>
    <dbReference type="NCBI Taxonomy" id="3033396"/>
    <lineage>
        <taxon>Archaea</taxon>
        <taxon>Methanobacteriati</taxon>
        <taxon>Methanobacteriota</taxon>
        <taxon>Stenosarchaea group</taxon>
        <taxon>Methanomicrobia</taxon>
        <taxon>Methanotrichales</taxon>
        <taxon>Methanotrichaceae</taxon>
        <taxon>Methanocrinis</taxon>
    </lineage>
</organism>
<proteinExistence type="predicted"/>
<feature type="transmembrane region" description="Helical" evidence="1">
    <location>
        <begin position="58"/>
        <end position="78"/>
    </location>
</feature>
<comment type="caution">
    <text evidence="2">The sequence shown here is derived from an EMBL/GenBank/DDBJ whole genome shotgun (WGS) entry which is preliminary data.</text>
</comment>
<feature type="transmembrane region" description="Helical" evidence="1">
    <location>
        <begin position="136"/>
        <end position="155"/>
    </location>
</feature>
<dbReference type="Pfam" id="PF04307">
    <property type="entry name" value="YdjM"/>
    <property type="match status" value="1"/>
</dbReference>
<dbReference type="InterPro" id="IPR007404">
    <property type="entry name" value="YdjM-like"/>
</dbReference>
<dbReference type="InterPro" id="IPR053170">
    <property type="entry name" value="Transcription_regulator"/>
</dbReference>
<protein>
    <submittedName>
        <fullName evidence="2">Metal-dependent hydrolase</fullName>
    </submittedName>
</protein>
<name>A0ABT5X4X9_9EURY</name>
<feature type="transmembrane region" description="Helical" evidence="1">
    <location>
        <begin position="25"/>
        <end position="46"/>
    </location>
</feature>
<dbReference type="PANTHER" id="PTHR40031:SF1">
    <property type="entry name" value="MEMBRANE-BOUND METAL-DEPENDENT HYDROLASE"/>
    <property type="match status" value="1"/>
</dbReference>
<feature type="transmembrane region" description="Helical" evidence="1">
    <location>
        <begin position="167"/>
        <end position="184"/>
    </location>
</feature>
<dbReference type="Proteomes" id="UP001220010">
    <property type="component" value="Unassembled WGS sequence"/>
</dbReference>
<sequence>MDLFTHIAIPYLIGRSLKRRSEETAALVLGGVALDLDFLLMPVNWIFPTFFLLVHRGITHSLFFGVFTALLVLGLASCGPVRSRIRERFGIDLGLSRRTALFASAGAVIHLALDIITTRGVPLLYPLDTSRWSLEIFFYSEAPLLIASLGLLLLYAKSRDSFDPRKALLFLLLLLVLTGGARLAERERALEAGGAGSVAFPAPGLFSWTVLAEDGGLVRVYGYSGPSGDLKLLESFERLEDPLGEGLEEAIDMAEALPQVKTFRWRSYDVIVSASFRDGGWDLKYTDPVMAARMAEAPSPLSRPFSGLTSLEVRVEGGAAEAGGSPFGSKIQKVY</sequence>
<keyword evidence="2" id="KW-0378">Hydrolase</keyword>
<dbReference type="GO" id="GO:0016787">
    <property type="term" value="F:hydrolase activity"/>
    <property type="evidence" value="ECO:0007669"/>
    <property type="project" value="UniProtKB-KW"/>
</dbReference>
<evidence type="ECO:0000313" key="3">
    <source>
        <dbReference type="Proteomes" id="UP001220010"/>
    </source>
</evidence>
<dbReference type="EMBL" id="JARFPK010000003">
    <property type="protein sequence ID" value="MDF0589750.1"/>
    <property type="molecule type" value="Genomic_DNA"/>
</dbReference>
<dbReference type="RefSeq" id="WP_316965510.1">
    <property type="nucleotide sequence ID" value="NZ_JARFPK010000003.1"/>
</dbReference>
<accession>A0ABT5X4X9</accession>
<keyword evidence="3" id="KW-1185">Reference proteome</keyword>